<keyword evidence="4 7" id="KW-0812">Transmembrane</keyword>
<evidence type="ECO:0008006" key="10">
    <source>
        <dbReference type="Google" id="ProtNLM"/>
    </source>
</evidence>
<dbReference type="InterPro" id="IPR002010">
    <property type="entry name" value="T3SS_IM_R"/>
</dbReference>
<reference evidence="9" key="1">
    <citation type="submission" date="2017-09" db="EMBL/GenBank/DDBJ databases">
        <title>Metaegenomics of thermophilic ammonia-oxidizing enrichment culture.</title>
        <authorList>
            <person name="Kato S."/>
            <person name="Suzuki K."/>
        </authorList>
    </citation>
    <scope>NUCLEOTIDE SEQUENCE [LARGE SCALE GENOMIC DNA]</scope>
</reference>
<dbReference type="AlphaFoldDB" id="A0A2H5XCZ3"/>
<dbReference type="PANTHER" id="PTHR30065">
    <property type="entry name" value="FLAGELLAR BIOSYNTHETIC PROTEIN FLIR"/>
    <property type="match status" value="1"/>
</dbReference>
<keyword evidence="3" id="KW-1003">Cell membrane</keyword>
<gene>
    <name evidence="8" type="ORF">HRbin17_01528</name>
</gene>
<proteinExistence type="inferred from homology"/>
<evidence type="ECO:0000256" key="1">
    <source>
        <dbReference type="ARBA" id="ARBA00004651"/>
    </source>
</evidence>
<evidence type="ECO:0000313" key="8">
    <source>
        <dbReference type="EMBL" id="GBC99007.1"/>
    </source>
</evidence>
<dbReference type="EMBL" id="BEHT01000019">
    <property type="protein sequence ID" value="GBC99007.1"/>
    <property type="molecule type" value="Genomic_DNA"/>
</dbReference>
<evidence type="ECO:0000256" key="5">
    <source>
        <dbReference type="ARBA" id="ARBA00022989"/>
    </source>
</evidence>
<dbReference type="Pfam" id="PF01311">
    <property type="entry name" value="Bac_export_1"/>
    <property type="match status" value="1"/>
</dbReference>
<keyword evidence="5 7" id="KW-1133">Transmembrane helix</keyword>
<comment type="caution">
    <text evidence="8">The sequence shown here is derived from an EMBL/GenBank/DDBJ whole genome shotgun (WGS) entry which is preliminary data.</text>
</comment>
<feature type="transmembrane region" description="Helical" evidence="7">
    <location>
        <begin position="42"/>
        <end position="59"/>
    </location>
</feature>
<comment type="similarity">
    <text evidence="2">Belongs to the FliR/MopE/SpaR family.</text>
</comment>
<dbReference type="GO" id="GO:0006605">
    <property type="term" value="P:protein targeting"/>
    <property type="evidence" value="ECO:0007669"/>
    <property type="project" value="InterPro"/>
</dbReference>
<dbReference type="Proteomes" id="UP000236173">
    <property type="component" value="Unassembled WGS sequence"/>
</dbReference>
<evidence type="ECO:0000313" key="9">
    <source>
        <dbReference type="Proteomes" id="UP000236173"/>
    </source>
</evidence>
<evidence type="ECO:0000256" key="6">
    <source>
        <dbReference type="ARBA" id="ARBA00023136"/>
    </source>
</evidence>
<dbReference type="PRINTS" id="PR00953">
    <property type="entry name" value="TYPE3IMRPROT"/>
</dbReference>
<protein>
    <recommendedName>
        <fullName evidence="10">Flagellar biosynthetic protein FliR</fullName>
    </recommendedName>
</protein>
<feature type="transmembrane region" description="Helical" evidence="7">
    <location>
        <begin position="66"/>
        <end position="92"/>
    </location>
</feature>
<dbReference type="GO" id="GO:0005886">
    <property type="term" value="C:plasma membrane"/>
    <property type="evidence" value="ECO:0007669"/>
    <property type="project" value="UniProtKB-SubCell"/>
</dbReference>
<evidence type="ECO:0000256" key="7">
    <source>
        <dbReference type="SAM" id="Phobius"/>
    </source>
</evidence>
<dbReference type="PANTHER" id="PTHR30065:SF1">
    <property type="entry name" value="SURFACE PRESENTATION OF ANTIGENS PROTEIN SPAR"/>
    <property type="match status" value="1"/>
</dbReference>
<organism evidence="8 9">
    <name type="scientific">Candidatus Fervidibacter japonicus</name>
    <dbReference type="NCBI Taxonomy" id="2035412"/>
    <lineage>
        <taxon>Bacteria</taxon>
        <taxon>Candidatus Fervidibacterota</taxon>
        <taxon>Candidatus Fervidibacter</taxon>
    </lineage>
</organism>
<sequence length="257" mass="27100">MNVPDALLTMWTQWLVAAARFGGALALMPALAVPQVPPLARSVVVLGAALAGVAFVPPVNADTPAALVFVLVREAVIGILIGMTFAAFVWLWEWVGELADWQVGFGFAALADPVMGTRVAIIARAATLLAGVSFFQLGGHHLLLRTVAESYRLLPVGTTLRFTPQLGEAWFNLLAQGFVTALPLIVPTLGAVLLIDLVLGLMGRAAPQVGVLLWGMPARVIVCLFVTATALTAMPSLAERLLNRLVTAIPSLLAALR</sequence>
<evidence type="ECO:0000256" key="2">
    <source>
        <dbReference type="ARBA" id="ARBA00009772"/>
    </source>
</evidence>
<name>A0A2H5XCZ3_9BACT</name>
<keyword evidence="6 7" id="KW-0472">Membrane</keyword>
<evidence type="ECO:0000256" key="3">
    <source>
        <dbReference type="ARBA" id="ARBA00022475"/>
    </source>
</evidence>
<accession>A0A2H5XCZ3</accession>
<evidence type="ECO:0000256" key="4">
    <source>
        <dbReference type="ARBA" id="ARBA00022692"/>
    </source>
</evidence>
<feature type="transmembrane region" description="Helical" evidence="7">
    <location>
        <begin position="211"/>
        <end position="234"/>
    </location>
</feature>
<feature type="transmembrane region" description="Helical" evidence="7">
    <location>
        <begin position="173"/>
        <end position="199"/>
    </location>
</feature>
<comment type="subcellular location">
    <subcellularLocation>
        <location evidence="1">Cell membrane</location>
        <topology evidence="1">Multi-pass membrane protein</topology>
    </subcellularLocation>
</comment>